<proteinExistence type="predicted"/>
<organism evidence="1 2">
    <name type="scientific">Nocardia nova SH22a</name>
    <dbReference type="NCBI Taxonomy" id="1415166"/>
    <lineage>
        <taxon>Bacteria</taxon>
        <taxon>Bacillati</taxon>
        <taxon>Actinomycetota</taxon>
        <taxon>Actinomycetes</taxon>
        <taxon>Mycobacteriales</taxon>
        <taxon>Nocardiaceae</taxon>
        <taxon>Nocardia</taxon>
    </lineage>
</organism>
<accession>W5TUC4</accession>
<sequence>MSEIRTTICQGCGRTFHDDLPERARCGECPPRKCEKCGQMDAPGASCSCWISLEGMALADVKAMFARDGGFELAHDIEARP</sequence>
<dbReference type="EMBL" id="CP006850">
    <property type="protein sequence ID" value="AHH20801.1"/>
    <property type="molecule type" value="Genomic_DNA"/>
</dbReference>
<name>W5TUC4_9NOCA</name>
<dbReference type="Proteomes" id="UP000019150">
    <property type="component" value="Chromosome"/>
</dbReference>
<dbReference type="KEGG" id="nno:NONO_c60250"/>
<gene>
    <name evidence="1" type="ORF">NONO_c60250</name>
</gene>
<dbReference type="STRING" id="1415166.NONO_c60250"/>
<evidence type="ECO:0000313" key="1">
    <source>
        <dbReference type="EMBL" id="AHH20801.1"/>
    </source>
</evidence>
<dbReference type="HOGENOM" id="CLU_2570388_0_0_11"/>
<evidence type="ECO:0000313" key="2">
    <source>
        <dbReference type="Proteomes" id="UP000019150"/>
    </source>
</evidence>
<protein>
    <submittedName>
        <fullName evidence="1">Uncharacterized protein</fullName>
    </submittedName>
</protein>
<keyword evidence="2" id="KW-1185">Reference proteome</keyword>
<reference evidence="1 2" key="1">
    <citation type="journal article" date="2014" name="Appl. Environ. Microbiol.">
        <title>Insights into the Microbial Degradation of Rubber and Gutta-Percha by Analysis of the Complete Genome of Nocardia nova SH22a.</title>
        <authorList>
            <person name="Luo Q."/>
            <person name="Hiessl S."/>
            <person name="Poehlein A."/>
            <person name="Daniel R."/>
            <person name="Steinbuchel A."/>
        </authorList>
    </citation>
    <scope>NUCLEOTIDE SEQUENCE [LARGE SCALE GENOMIC DNA]</scope>
    <source>
        <strain evidence="1">SH22a</strain>
    </source>
</reference>
<dbReference type="AlphaFoldDB" id="W5TUC4"/>